<dbReference type="VEuPathDB" id="FungiDB:BTJ68_03278"/>
<dbReference type="AlphaFoldDB" id="A0A1Z5THF0"/>
<comment type="caution">
    <text evidence="2">The sequence shown here is derived from an EMBL/GenBank/DDBJ whole genome shotgun (WGS) entry which is preliminary data.</text>
</comment>
<sequence length="333" mass="36977">MEDAQSELSSSPAGCWLPMAEPVPRNHMKATKEKDESENENTKRERKRKASSEDWTRGRLATAKSGDQDGKVPGTNEQEIEHSTHGLQECEPRREAPDDHQRHEHYAAAASAGEDVEATGTNKPKQIPETMQDQGPSPVPGPKWINNHHRKYVTGGGGQRNSLPEVLKKAQKVLRAGRRINDEIIDYYIALLQVTADEEALSIAFARASSTQTFRSFERIVFPVWTDRPTHWSVIIIEPAKHVISHFDPLQGTAGAEPLQDIGGLIRGWIGGVKQWKSEKRAATLAEDVRPADVADASFNNVGAAFRRRIMAELIANKVHPQDADIPSTLRTK</sequence>
<feature type="compositionally biased region" description="Polar residues" evidence="1">
    <location>
        <begin position="119"/>
        <end position="135"/>
    </location>
</feature>
<feature type="compositionally biased region" description="Basic and acidic residues" evidence="1">
    <location>
        <begin position="30"/>
        <end position="43"/>
    </location>
</feature>
<dbReference type="Proteomes" id="UP000194280">
    <property type="component" value="Unassembled WGS sequence"/>
</dbReference>
<feature type="compositionally biased region" description="Polar residues" evidence="1">
    <location>
        <begin position="1"/>
        <end position="12"/>
    </location>
</feature>
<dbReference type="InParanoid" id="A0A1Z5THF0"/>
<reference evidence="2 3" key="1">
    <citation type="submission" date="2017-01" db="EMBL/GenBank/DDBJ databases">
        <title>The recent genome duplication of the halophilic yeast Hortaea werneckii: insights from long-read sequencing.</title>
        <authorList>
            <person name="Sinha S."/>
            <person name="Flibotte S."/>
            <person name="Neira M."/>
            <person name="Lenassi M."/>
            <person name="Gostincar C."/>
            <person name="Stajich J.E."/>
            <person name="Nislow C.E."/>
        </authorList>
    </citation>
    <scope>NUCLEOTIDE SEQUENCE [LARGE SCALE GENOMIC DNA]</scope>
    <source>
        <strain evidence="2 3">EXF-2000</strain>
    </source>
</reference>
<feature type="compositionally biased region" description="Basic and acidic residues" evidence="1">
    <location>
        <begin position="79"/>
        <end position="106"/>
    </location>
</feature>
<feature type="region of interest" description="Disordered" evidence="1">
    <location>
        <begin position="1"/>
        <end position="143"/>
    </location>
</feature>
<organism evidence="2 3">
    <name type="scientific">Hortaea werneckii EXF-2000</name>
    <dbReference type="NCBI Taxonomy" id="1157616"/>
    <lineage>
        <taxon>Eukaryota</taxon>
        <taxon>Fungi</taxon>
        <taxon>Dikarya</taxon>
        <taxon>Ascomycota</taxon>
        <taxon>Pezizomycotina</taxon>
        <taxon>Dothideomycetes</taxon>
        <taxon>Dothideomycetidae</taxon>
        <taxon>Mycosphaerellales</taxon>
        <taxon>Teratosphaeriaceae</taxon>
        <taxon>Hortaea</taxon>
    </lineage>
</organism>
<dbReference type="SUPFAM" id="SSF54001">
    <property type="entry name" value="Cysteine proteinases"/>
    <property type="match status" value="1"/>
</dbReference>
<accession>A0A1Z5THF0</accession>
<evidence type="ECO:0000313" key="3">
    <source>
        <dbReference type="Proteomes" id="UP000194280"/>
    </source>
</evidence>
<evidence type="ECO:0008006" key="4">
    <source>
        <dbReference type="Google" id="ProtNLM"/>
    </source>
</evidence>
<dbReference type="InterPro" id="IPR038765">
    <property type="entry name" value="Papain-like_cys_pep_sf"/>
</dbReference>
<keyword evidence="3" id="KW-1185">Reference proteome</keyword>
<proteinExistence type="predicted"/>
<gene>
    <name evidence="2" type="ORF">BTJ68_03278</name>
</gene>
<name>A0A1Z5THF0_HORWE</name>
<dbReference type="EMBL" id="MUNK01000045">
    <property type="protein sequence ID" value="OTA35361.1"/>
    <property type="molecule type" value="Genomic_DNA"/>
</dbReference>
<protein>
    <recommendedName>
        <fullName evidence="4">Ubiquitin-like protease family profile domain-containing protein</fullName>
    </recommendedName>
</protein>
<evidence type="ECO:0000256" key="1">
    <source>
        <dbReference type="SAM" id="MobiDB-lite"/>
    </source>
</evidence>
<evidence type="ECO:0000313" key="2">
    <source>
        <dbReference type="EMBL" id="OTA35361.1"/>
    </source>
</evidence>
<dbReference type="Gene3D" id="3.40.395.10">
    <property type="entry name" value="Adenoviral Proteinase, Chain A"/>
    <property type="match status" value="1"/>
</dbReference>
<dbReference type="OrthoDB" id="1939479at2759"/>